<dbReference type="Pfam" id="PF00884">
    <property type="entry name" value="Sulfatase"/>
    <property type="match status" value="1"/>
</dbReference>
<evidence type="ECO:0000256" key="3">
    <source>
        <dbReference type="ARBA" id="ARBA00022801"/>
    </source>
</evidence>
<dbReference type="RefSeq" id="WP_146428855.1">
    <property type="nucleotide sequence ID" value="NZ_SJPF01000001.1"/>
</dbReference>
<evidence type="ECO:0000256" key="5">
    <source>
        <dbReference type="SAM" id="SignalP"/>
    </source>
</evidence>
<evidence type="ECO:0000256" key="2">
    <source>
        <dbReference type="ARBA" id="ARBA00022723"/>
    </source>
</evidence>
<dbReference type="InterPro" id="IPR017850">
    <property type="entry name" value="Alkaline_phosphatase_core_sf"/>
</dbReference>
<dbReference type="InterPro" id="IPR024607">
    <property type="entry name" value="Sulfatase_CS"/>
</dbReference>
<keyword evidence="4" id="KW-0106">Calcium</keyword>
<keyword evidence="3 7" id="KW-0378">Hydrolase</keyword>
<dbReference type="OrthoDB" id="9783154at2"/>
<feature type="signal peptide" evidence="5">
    <location>
        <begin position="1"/>
        <end position="19"/>
    </location>
</feature>
<keyword evidence="2" id="KW-0479">Metal-binding</keyword>
<dbReference type="PROSITE" id="PS00523">
    <property type="entry name" value="SULFATASE_1"/>
    <property type="match status" value="1"/>
</dbReference>
<feature type="chain" id="PRO_5022844237" evidence="5">
    <location>
        <begin position="20"/>
        <end position="497"/>
    </location>
</feature>
<reference evidence="7 8" key="1">
    <citation type="submission" date="2019-02" db="EMBL/GenBank/DDBJ databases">
        <title>Deep-cultivation of Planctomycetes and their phenomic and genomic characterization uncovers novel biology.</title>
        <authorList>
            <person name="Wiegand S."/>
            <person name="Jogler M."/>
            <person name="Boedeker C."/>
            <person name="Pinto D."/>
            <person name="Vollmers J."/>
            <person name="Rivas-Marin E."/>
            <person name="Kohn T."/>
            <person name="Peeters S.H."/>
            <person name="Heuer A."/>
            <person name="Rast P."/>
            <person name="Oberbeckmann S."/>
            <person name="Bunk B."/>
            <person name="Jeske O."/>
            <person name="Meyerdierks A."/>
            <person name="Storesund J.E."/>
            <person name="Kallscheuer N."/>
            <person name="Luecker S."/>
            <person name="Lage O.M."/>
            <person name="Pohl T."/>
            <person name="Merkel B.J."/>
            <person name="Hornburger P."/>
            <person name="Mueller R.-W."/>
            <person name="Bruemmer F."/>
            <person name="Labrenz M."/>
            <person name="Spormann A.M."/>
            <person name="Op Den Camp H."/>
            <person name="Overmann J."/>
            <person name="Amann R."/>
            <person name="Jetten M.S.M."/>
            <person name="Mascher T."/>
            <person name="Medema M.H."/>
            <person name="Devos D.P."/>
            <person name="Kaster A.-K."/>
            <person name="Ovreas L."/>
            <person name="Rohde M."/>
            <person name="Galperin M.Y."/>
            <person name="Jogler C."/>
        </authorList>
    </citation>
    <scope>NUCLEOTIDE SEQUENCE [LARGE SCALE GENOMIC DNA]</scope>
    <source>
        <strain evidence="7 8">Enr8</strain>
    </source>
</reference>
<evidence type="ECO:0000256" key="4">
    <source>
        <dbReference type="ARBA" id="ARBA00022837"/>
    </source>
</evidence>
<dbReference type="PROSITE" id="PS00149">
    <property type="entry name" value="SULFATASE_2"/>
    <property type="match status" value="1"/>
</dbReference>
<keyword evidence="8" id="KW-1185">Reference proteome</keyword>
<name>A0A5C5VLB5_9BACT</name>
<dbReference type="AlphaFoldDB" id="A0A5C5VLB5"/>
<protein>
    <submittedName>
        <fullName evidence="7">Arylsulfatase</fullName>
        <ecNumber evidence="7">3.1.6.1</ecNumber>
    </submittedName>
</protein>
<comment type="similarity">
    <text evidence="1">Belongs to the sulfatase family.</text>
</comment>
<dbReference type="Proteomes" id="UP000318878">
    <property type="component" value="Unassembled WGS sequence"/>
</dbReference>
<dbReference type="EC" id="3.1.6.1" evidence="7"/>
<gene>
    <name evidence="7" type="primary">atsA_2</name>
    <name evidence="7" type="ORF">Enr8_03080</name>
</gene>
<dbReference type="EMBL" id="SJPF01000001">
    <property type="protein sequence ID" value="TWT38615.1"/>
    <property type="molecule type" value="Genomic_DNA"/>
</dbReference>
<dbReference type="InterPro" id="IPR000917">
    <property type="entry name" value="Sulfatase_N"/>
</dbReference>
<feature type="domain" description="Sulfatase N-terminal" evidence="6">
    <location>
        <begin position="23"/>
        <end position="381"/>
    </location>
</feature>
<evidence type="ECO:0000313" key="7">
    <source>
        <dbReference type="EMBL" id="TWT38615.1"/>
    </source>
</evidence>
<dbReference type="SUPFAM" id="SSF53649">
    <property type="entry name" value="Alkaline phosphatase-like"/>
    <property type="match status" value="1"/>
</dbReference>
<dbReference type="PANTHER" id="PTHR42693">
    <property type="entry name" value="ARYLSULFATASE FAMILY MEMBER"/>
    <property type="match status" value="1"/>
</dbReference>
<dbReference type="GO" id="GO:0046872">
    <property type="term" value="F:metal ion binding"/>
    <property type="evidence" value="ECO:0007669"/>
    <property type="project" value="UniProtKB-KW"/>
</dbReference>
<accession>A0A5C5VLB5</accession>
<organism evidence="7 8">
    <name type="scientific">Blastopirellula retiformator</name>
    <dbReference type="NCBI Taxonomy" id="2527970"/>
    <lineage>
        <taxon>Bacteria</taxon>
        <taxon>Pseudomonadati</taxon>
        <taxon>Planctomycetota</taxon>
        <taxon>Planctomycetia</taxon>
        <taxon>Pirellulales</taxon>
        <taxon>Pirellulaceae</taxon>
        <taxon>Blastopirellula</taxon>
    </lineage>
</organism>
<dbReference type="Gene3D" id="3.30.1120.10">
    <property type="match status" value="1"/>
</dbReference>
<proteinExistence type="inferred from homology"/>
<evidence type="ECO:0000259" key="6">
    <source>
        <dbReference type="Pfam" id="PF00884"/>
    </source>
</evidence>
<comment type="caution">
    <text evidence="7">The sequence shown here is derived from an EMBL/GenBank/DDBJ whole genome shotgun (WGS) entry which is preliminary data.</text>
</comment>
<dbReference type="GO" id="GO:0004065">
    <property type="term" value="F:arylsulfatase activity"/>
    <property type="evidence" value="ECO:0007669"/>
    <property type="project" value="UniProtKB-EC"/>
</dbReference>
<dbReference type="Gene3D" id="3.40.720.10">
    <property type="entry name" value="Alkaline Phosphatase, subunit A"/>
    <property type="match status" value="1"/>
</dbReference>
<sequence precursor="true">MNRIELLAALLTLVSSASAAELPNIVILYVDDMGYGDLGADNPSSKIPTPNLDRLASEGMRFTDAHSSSGICTPSRYALLTGRFHWRKFHGIVQSFDPPVLEEELTIAELLKQKGYRTACIGKWHLGWNWEEIRNRQVAPEKDQRGRPYYSPAAFDWSQPISGGPLSHGFDDYFGDDVPNFPPYAWLENDRVITQPTEPLQITPKTAEGSWEARPGPMTKDWDFYAVVPRLTERTVDWIGEQKGKEGPFFLYVPFNSPHAPIVPTAEFVGKSQAGGFGDYVVQTDDSAGRILKALEENGFGENTLVIFSADNGAEHYAYERVRKYDHWSSAPFRGVKRDLYEGGHHVPLVVKWPGHVPAETVNDALISQVDVLASVAAIVGSPLPENSAEDSYDMSKVWTEKAKSPRQSIVHNTMAGRYAIRDGDWLLITANSGAHSKVPAWFDQERGYLQDDLPGELYNLKLDVAQKHNLYADHGDKVKELTTKLKQIQANGQVRQ</sequence>
<evidence type="ECO:0000313" key="8">
    <source>
        <dbReference type="Proteomes" id="UP000318878"/>
    </source>
</evidence>
<evidence type="ECO:0000256" key="1">
    <source>
        <dbReference type="ARBA" id="ARBA00008779"/>
    </source>
</evidence>
<dbReference type="CDD" id="cd16143">
    <property type="entry name" value="ARS_like"/>
    <property type="match status" value="1"/>
</dbReference>
<dbReference type="PANTHER" id="PTHR42693:SF53">
    <property type="entry name" value="ENDO-4-O-SULFATASE"/>
    <property type="match status" value="1"/>
</dbReference>
<keyword evidence="5" id="KW-0732">Signal</keyword>
<dbReference type="InterPro" id="IPR050738">
    <property type="entry name" value="Sulfatase"/>
</dbReference>